<dbReference type="PANTHER" id="PTHR43386:SF6">
    <property type="entry name" value="ABC TRANSPORTER PERMEASE PROTEIN"/>
    <property type="match status" value="1"/>
</dbReference>
<feature type="domain" description="ABC transmembrane type-1" evidence="8">
    <location>
        <begin position="118"/>
        <end position="309"/>
    </location>
</feature>
<comment type="subcellular location">
    <subcellularLocation>
        <location evidence="1 7">Cell membrane</location>
        <topology evidence="1 7">Multi-pass membrane protein</topology>
    </subcellularLocation>
</comment>
<dbReference type="CDD" id="cd06261">
    <property type="entry name" value="TM_PBP2"/>
    <property type="match status" value="1"/>
</dbReference>
<reference evidence="9 10" key="1">
    <citation type="submission" date="2017-12" db="EMBL/GenBank/DDBJ databases">
        <title>Phylogenetic diversity of female urinary microbiome.</title>
        <authorList>
            <person name="Thomas-White K."/>
            <person name="Wolfe A.J."/>
        </authorList>
    </citation>
    <scope>NUCLEOTIDE SEQUENCE [LARGE SCALE GENOMIC DNA]</scope>
    <source>
        <strain evidence="9 10">UMB0250</strain>
    </source>
</reference>
<dbReference type="AlphaFoldDB" id="A0A2I1I3U0"/>
<dbReference type="InterPro" id="IPR025966">
    <property type="entry name" value="OppC_N"/>
</dbReference>
<sequence>MSDYIPSANIERTRTGQRHFVSDIDETGLGAVDAVADDRAPSSLWGEAWKSLRKRPIFWVALIIIVIAIAIAAFPNVFTSQDPRFCELSNSLKGPSDGHPFGFNRQGCDIYARIIFGARASVSVGVLTTIFVVIIGGVIGATAGYFGGWFDALLSRITDIFFAIPLLLAAIVFMQMFKENRNIWMVILVLSLFGWTQIARITRGAVMSAKNEEFVTAARATGASKARILMSHIIPNSMAPIIVYATVALGTFIVSEASLSFMGIGLPSTVVSWGADISAAQASLRTNPMVLFYPALALAMTVLSFIMMGDAVRDALDPKARK</sequence>
<proteinExistence type="inferred from homology"/>
<feature type="transmembrane region" description="Helical" evidence="7">
    <location>
        <begin position="160"/>
        <end position="177"/>
    </location>
</feature>
<dbReference type="RefSeq" id="WP_101628614.1">
    <property type="nucleotide sequence ID" value="NZ_PKKJ01000015.1"/>
</dbReference>
<feature type="transmembrane region" description="Helical" evidence="7">
    <location>
        <begin position="291"/>
        <end position="312"/>
    </location>
</feature>
<keyword evidence="4 7" id="KW-0812">Transmembrane</keyword>
<keyword evidence="6 7" id="KW-0472">Membrane</keyword>
<protein>
    <submittedName>
        <fullName evidence="9">Peptide ABC transporter permease</fullName>
    </submittedName>
</protein>
<dbReference type="PANTHER" id="PTHR43386">
    <property type="entry name" value="OLIGOPEPTIDE TRANSPORT SYSTEM PERMEASE PROTEIN APPC"/>
    <property type="match status" value="1"/>
</dbReference>
<dbReference type="Gene3D" id="1.10.3720.10">
    <property type="entry name" value="MetI-like"/>
    <property type="match status" value="1"/>
</dbReference>
<dbReference type="GO" id="GO:0005886">
    <property type="term" value="C:plasma membrane"/>
    <property type="evidence" value="ECO:0007669"/>
    <property type="project" value="UniProtKB-SubCell"/>
</dbReference>
<evidence type="ECO:0000256" key="7">
    <source>
        <dbReference type="RuleBase" id="RU363032"/>
    </source>
</evidence>
<evidence type="ECO:0000256" key="6">
    <source>
        <dbReference type="ARBA" id="ARBA00023136"/>
    </source>
</evidence>
<evidence type="ECO:0000313" key="9">
    <source>
        <dbReference type="EMBL" id="PKY65753.1"/>
    </source>
</evidence>
<keyword evidence="3" id="KW-1003">Cell membrane</keyword>
<accession>A0A2I1I3U0</accession>
<dbReference type="InterPro" id="IPR035906">
    <property type="entry name" value="MetI-like_sf"/>
</dbReference>
<evidence type="ECO:0000256" key="4">
    <source>
        <dbReference type="ARBA" id="ARBA00022692"/>
    </source>
</evidence>
<evidence type="ECO:0000256" key="5">
    <source>
        <dbReference type="ARBA" id="ARBA00022989"/>
    </source>
</evidence>
<dbReference type="SUPFAM" id="SSF161098">
    <property type="entry name" value="MetI-like"/>
    <property type="match status" value="1"/>
</dbReference>
<dbReference type="Pfam" id="PF12911">
    <property type="entry name" value="OppC_N"/>
    <property type="match status" value="1"/>
</dbReference>
<dbReference type="Pfam" id="PF00528">
    <property type="entry name" value="BPD_transp_1"/>
    <property type="match status" value="1"/>
</dbReference>
<feature type="transmembrane region" description="Helical" evidence="7">
    <location>
        <begin position="57"/>
        <end position="78"/>
    </location>
</feature>
<dbReference type="InterPro" id="IPR000515">
    <property type="entry name" value="MetI-like"/>
</dbReference>
<feature type="transmembrane region" description="Helical" evidence="7">
    <location>
        <begin position="241"/>
        <end position="264"/>
    </location>
</feature>
<evidence type="ECO:0000256" key="3">
    <source>
        <dbReference type="ARBA" id="ARBA00022475"/>
    </source>
</evidence>
<evidence type="ECO:0000256" key="1">
    <source>
        <dbReference type="ARBA" id="ARBA00004651"/>
    </source>
</evidence>
<keyword evidence="5 7" id="KW-1133">Transmembrane helix</keyword>
<name>A0A2I1I3U0_9ACTO</name>
<dbReference type="Proteomes" id="UP000234545">
    <property type="component" value="Unassembled WGS sequence"/>
</dbReference>
<dbReference type="OrthoDB" id="9812701at2"/>
<evidence type="ECO:0000256" key="2">
    <source>
        <dbReference type="ARBA" id="ARBA00022448"/>
    </source>
</evidence>
<gene>
    <name evidence="9" type="ORF">CYJ25_07925</name>
</gene>
<evidence type="ECO:0000259" key="8">
    <source>
        <dbReference type="PROSITE" id="PS50928"/>
    </source>
</evidence>
<comment type="caution">
    <text evidence="9">The sequence shown here is derived from an EMBL/GenBank/DDBJ whole genome shotgun (WGS) entry which is preliminary data.</text>
</comment>
<feature type="transmembrane region" description="Helical" evidence="7">
    <location>
        <begin position="126"/>
        <end position="148"/>
    </location>
</feature>
<feature type="transmembrane region" description="Helical" evidence="7">
    <location>
        <begin position="183"/>
        <end position="201"/>
    </location>
</feature>
<organism evidence="9 10">
    <name type="scientific">Schaalia turicensis</name>
    <dbReference type="NCBI Taxonomy" id="131111"/>
    <lineage>
        <taxon>Bacteria</taxon>
        <taxon>Bacillati</taxon>
        <taxon>Actinomycetota</taxon>
        <taxon>Actinomycetes</taxon>
        <taxon>Actinomycetales</taxon>
        <taxon>Actinomycetaceae</taxon>
        <taxon>Schaalia</taxon>
    </lineage>
</organism>
<dbReference type="PROSITE" id="PS50928">
    <property type="entry name" value="ABC_TM1"/>
    <property type="match status" value="1"/>
</dbReference>
<dbReference type="EMBL" id="PKKJ01000015">
    <property type="protein sequence ID" value="PKY65753.1"/>
    <property type="molecule type" value="Genomic_DNA"/>
</dbReference>
<evidence type="ECO:0000313" key="10">
    <source>
        <dbReference type="Proteomes" id="UP000234545"/>
    </source>
</evidence>
<dbReference type="GO" id="GO:0055085">
    <property type="term" value="P:transmembrane transport"/>
    <property type="evidence" value="ECO:0007669"/>
    <property type="project" value="InterPro"/>
</dbReference>
<dbReference type="InterPro" id="IPR050366">
    <property type="entry name" value="BP-dependent_transpt_permease"/>
</dbReference>
<comment type="similarity">
    <text evidence="7">Belongs to the binding-protein-dependent transport system permease family.</text>
</comment>
<keyword evidence="2 7" id="KW-0813">Transport</keyword>